<keyword evidence="2" id="KW-0489">Methyltransferase</keyword>
<keyword evidence="2" id="KW-0808">Transferase</keyword>
<reference evidence="2 3" key="1">
    <citation type="submission" date="2018-03" db="EMBL/GenBank/DDBJ databases">
        <title>Draft genome sequences of four Enterococcus mundtii strains isolated from beef slaughterhouses in Kenya.</title>
        <authorList>
            <person name="Wambui J."/>
            <person name="Stevens M."/>
            <person name="Njage P."/>
            <person name="Stephan R."/>
            <person name="Tasara T."/>
        </authorList>
    </citation>
    <scope>NUCLEOTIDE SEQUENCE [LARGE SCALE GENOMIC DNA]</scope>
    <source>
        <strain evidence="2 3">H18-EM</strain>
    </source>
</reference>
<proteinExistence type="predicted"/>
<feature type="transmembrane region" description="Helical" evidence="1">
    <location>
        <begin position="7"/>
        <end position="26"/>
    </location>
</feature>
<comment type="caution">
    <text evidence="2">The sequence shown here is derived from an EMBL/GenBank/DDBJ whole genome shotgun (WGS) entry which is preliminary data.</text>
</comment>
<dbReference type="EMBL" id="PYGR01000087">
    <property type="protein sequence ID" value="PTO34190.1"/>
    <property type="molecule type" value="Genomic_DNA"/>
</dbReference>
<evidence type="ECO:0000313" key="2">
    <source>
        <dbReference type="EMBL" id="PTO34190.1"/>
    </source>
</evidence>
<keyword evidence="1" id="KW-0472">Membrane</keyword>
<dbReference type="Proteomes" id="UP000244022">
    <property type="component" value="Unassembled WGS sequence"/>
</dbReference>
<dbReference type="GO" id="GO:0032259">
    <property type="term" value="P:methylation"/>
    <property type="evidence" value="ECO:0007669"/>
    <property type="project" value="UniProtKB-KW"/>
</dbReference>
<keyword evidence="1" id="KW-1133">Transmembrane helix</keyword>
<accession>A0A2T5D9E7</accession>
<dbReference type="AlphaFoldDB" id="A0A2T5D9E7"/>
<protein>
    <submittedName>
        <fullName evidence="2">tRNA (Uracil-5-)-methyltransferase</fullName>
    </submittedName>
</protein>
<sequence length="157" mass="17674">MKEKKKVIGVIALLILIGLVAIGLGFNKNDDAVVAETEGQEWTGKKNMYQSTESESIAIPGFESMTFIKNEKKQSVNLYNPDINTCYFKLSLLLPDGTTIWQSKLIEPGNGIYEIELNQVLEEGDYENAILKYECFSMNEQQTPLNGSEIKFNLRVV</sequence>
<evidence type="ECO:0000256" key="1">
    <source>
        <dbReference type="SAM" id="Phobius"/>
    </source>
</evidence>
<name>A0A2T5D9E7_ENTMU</name>
<evidence type="ECO:0000313" key="3">
    <source>
        <dbReference type="Proteomes" id="UP000244022"/>
    </source>
</evidence>
<dbReference type="RefSeq" id="WP_108146486.1">
    <property type="nucleotide sequence ID" value="NZ_PYGR01000087.1"/>
</dbReference>
<keyword evidence="1" id="KW-0812">Transmembrane</keyword>
<dbReference type="GO" id="GO:0008168">
    <property type="term" value="F:methyltransferase activity"/>
    <property type="evidence" value="ECO:0007669"/>
    <property type="project" value="UniProtKB-KW"/>
</dbReference>
<gene>
    <name evidence="2" type="ORF">C6N14_13380</name>
</gene>
<organism evidence="2 3">
    <name type="scientific">Enterococcus mundtii</name>
    <dbReference type="NCBI Taxonomy" id="53346"/>
    <lineage>
        <taxon>Bacteria</taxon>
        <taxon>Bacillati</taxon>
        <taxon>Bacillota</taxon>
        <taxon>Bacilli</taxon>
        <taxon>Lactobacillales</taxon>
        <taxon>Enterococcaceae</taxon>
        <taxon>Enterococcus</taxon>
    </lineage>
</organism>